<dbReference type="AlphaFoldDB" id="A0A6A3B748"/>
<organism evidence="1 2">
    <name type="scientific">Hibiscus syriacus</name>
    <name type="common">Rose of Sharon</name>
    <dbReference type="NCBI Taxonomy" id="106335"/>
    <lineage>
        <taxon>Eukaryota</taxon>
        <taxon>Viridiplantae</taxon>
        <taxon>Streptophyta</taxon>
        <taxon>Embryophyta</taxon>
        <taxon>Tracheophyta</taxon>
        <taxon>Spermatophyta</taxon>
        <taxon>Magnoliopsida</taxon>
        <taxon>eudicotyledons</taxon>
        <taxon>Gunneridae</taxon>
        <taxon>Pentapetalae</taxon>
        <taxon>rosids</taxon>
        <taxon>malvids</taxon>
        <taxon>Malvales</taxon>
        <taxon>Malvaceae</taxon>
        <taxon>Malvoideae</taxon>
        <taxon>Hibiscus</taxon>
    </lineage>
</organism>
<dbReference type="EMBL" id="VEPZ02000883">
    <property type="protein sequence ID" value="KAE8713024.1"/>
    <property type="molecule type" value="Genomic_DNA"/>
</dbReference>
<name>A0A6A3B748_HIBSY</name>
<dbReference type="PANTHER" id="PTHR34541">
    <property type="entry name" value="OS01G0729900 PROTEIN"/>
    <property type="match status" value="1"/>
</dbReference>
<protein>
    <submittedName>
        <fullName evidence="1">BES1/BZR1-like protein 4-like</fullName>
    </submittedName>
</protein>
<reference evidence="1" key="1">
    <citation type="submission" date="2019-09" db="EMBL/GenBank/DDBJ databases">
        <title>Draft genome information of white flower Hibiscus syriacus.</title>
        <authorList>
            <person name="Kim Y.-M."/>
        </authorList>
    </citation>
    <scope>NUCLEOTIDE SEQUENCE [LARGE SCALE GENOMIC DNA]</scope>
    <source>
        <strain evidence="1">YM2019G1</strain>
    </source>
</reference>
<gene>
    <name evidence="1" type="ORF">F3Y22_tig00110220pilonHSYRG00094</name>
</gene>
<dbReference type="Proteomes" id="UP000436088">
    <property type="component" value="Unassembled WGS sequence"/>
</dbReference>
<comment type="caution">
    <text evidence="1">The sequence shown here is derived from an EMBL/GenBank/DDBJ whole genome shotgun (WGS) entry which is preliminary data.</text>
</comment>
<accession>A0A6A3B748</accession>
<evidence type="ECO:0000313" key="1">
    <source>
        <dbReference type="EMBL" id="KAE8713024.1"/>
    </source>
</evidence>
<keyword evidence="2" id="KW-1185">Reference proteome</keyword>
<evidence type="ECO:0000313" key="2">
    <source>
        <dbReference type="Proteomes" id="UP000436088"/>
    </source>
</evidence>
<sequence length="184" mass="20312">MRYSFSCKNKWGTRITPMVQWPDKSFTLGLSQALAWKQTGLMMSPSIQFSLFPTFGGSNPGLQTEVVHTMKEDLNLICGCALAAHPSAFASISFGHSKWNGNVGKSGIVVRVDTPLSNVGSPSFSVQINNVIESKIWLLNLLPVPEMKHTMVLGHLQIMFHLWSTVASVQFAYTIDSPSPWFHG</sequence>
<proteinExistence type="predicted"/>
<dbReference type="PANTHER" id="PTHR34541:SF2">
    <property type="entry name" value="OS01G0729900 PROTEIN"/>
    <property type="match status" value="1"/>
</dbReference>